<dbReference type="KEGG" id="wei:EQG49_06310"/>
<feature type="transmembrane region" description="Helical" evidence="2">
    <location>
        <begin position="7"/>
        <end position="27"/>
    </location>
</feature>
<feature type="transmembrane region" description="Helical" evidence="2">
    <location>
        <begin position="123"/>
        <end position="139"/>
    </location>
</feature>
<feature type="transmembrane region" description="Helical" evidence="2">
    <location>
        <begin position="96"/>
        <end position="117"/>
    </location>
</feature>
<evidence type="ECO:0000256" key="2">
    <source>
        <dbReference type="SAM" id="Phobius"/>
    </source>
</evidence>
<dbReference type="EMBL" id="CP037940">
    <property type="protein sequence ID" value="QBO36095.1"/>
    <property type="molecule type" value="Genomic_DNA"/>
</dbReference>
<keyword evidence="2" id="KW-1133">Transmembrane helix</keyword>
<feature type="transmembrane region" description="Helical" evidence="2">
    <location>
        <begin position="249"/>
        <end position="273"/>
    </location>
</feature>
<organism evidence="4 5">
    <name type="scientific">Periweissella cryptocerci</name>
    <dbReference type="NCBI Taxonomy" id="2506420"/>
    <lineage>
        <taxon>Bacteria</taxon>
        <taxon>Bacillati</taxon>
        <taxon>Bacillota</taxon>
        <taxon>Bacilli</taxon>
        <taxon>Lactobacillales</taxon>
        <taxon>Lactobacillaceae</taxon>
        <taxon>Periweissella</taxon>
    </lineage>
</organism>
<evidence type="ECO:0000313" key="5">
    <source>
        <dbReference type="Proteomes" id="UP000292886"/>
    </source>
</evidence>
<feature type="transmembrane region" description="Helical" evidence="2">
    <location>
        <begin position="293"/>
        <end position="311"/>
    </location>
</feature>
<dbReference type="Proteomes" id="UP000292886">
    <property type="component" value="Chromosome"/>
</dbReference>
<dbReference type="Pfam" id="PF19528">
    <property type="entry name" value="DUF6056"/>
    <property type="match status" value="1"/>
</dbReference>
<feature type="transmembrane region" description="Helical" evidence="2">
    <location>
        <begin position="774"/>
        <end position="795"/>
    </location>
</feature>
<feature type="transmembrane region" description="Helical" evidence="2">
    <location>
        <begin position="146"/>
        <end position="167"/>
    </location>
</feature>
<dbReference type="InterPro" id="IPR009459">
    <property type="entry name" value="MucBP_dom"/>
</dbReference>
<keyword evidence="1" id="KW-0677">Repeat</keyword>
<evidence type="ECO:0000256" key="1">
    <source>
        <dbReference type="ARBA" id="ARBA00022737"/>
    </source>
</evidence>
<name>A0A4V1AIN2_9LACO</name>
<dbReference type="InterPro" id="IPR045691">
    <property type="entry name" value="DUF6056"/>
</dbReference>
<keyword evidence="2" id="KW-0812">Transmembrane</keyword>
<protein>
    <recommendedName>
        <fullName evidence="3">MucBP domain-containing protein</fullName>
    </recommendedName>
</protein>
<feature type="transmembrane region" description="Helical" evidence="2">
    <location>
        <begin position="317"/>
        <end position="334"/>
    </location>
</feature>
<accession>A0A4V1AIN2</accession>
<dbReference type="OrthoDB" id="1661582at2"/>
<feature type="transmembrane region" description="Helical" evidence="2">
    <location>
        <begin position="187"/>
        <end position="212"/>
    </location>
</feature>
<sequence>MKLSKKVTLPLRIFTGFILLVSIYLLFKQLNDLVGYIADDYLSHFMYQGEWPTGTPAHINNWGDLNRSIIYYASHFNGQFVAQYFVQIFMQMPKAVFNVINSLMYLGLGLLINVHVFGRLKNLRVGYLFVTYAMLWFVLPDWGASILWLTGGINYLWMAVLYLLFILPYRFNHQFKHVNWATIGMLLAGFVIGSTIKTAIPTVLLVTLLLTISDRHESQSTWKWAGIAGMVAGFINLLVHGVGQAAHGALWQSILTLSMPLIIAVFLLIAYLVFLQRKLELPIIAQNLKIARLYLTGTLLGILMLATTSNITARSFFTPNILLLIAFLSLLYAHTPVNPQASLDKWFPFAVAAVMAFYVIPSYDDAIRQNTPLHNVDYTAQQQIKQSRQIKQKFIDTPGMPPVTSSYAYTLHEAYLISGKPEKQWFNTWMAQYYNLDYVNVDNRVRIQIAPQNKNALDWQLYRGLTNFHTATVNLVHKPKTSVNIGARTAKLLYVNQKNQILGQTTIKGKIGSVTDVSQIAMPGYVIDGSALRYYTFTAAKHQQRRIHVLPMPVSKGAAPKHEMLRTAQLLYVDQGKHVVKREPITGYVGGDFDISNASVPGYTTDAKTPKKYTFTKAKHQTFRIKVRKTPVLGKAVIEYTLASGKVVATEPINGPVGSKMSLAGAATAGYQTLPNNKLTYKFTTKQHQVIKMNVLGAPQTAQLTFVNNKGTVVAKQTVWAETGDSTNIIPPAKFKLAHNQVNQVKLTPQGLTPATVLVQPRSFLGQFVHNTKAFWITIGTLVFIIVDLIGFYCLKKRELPLTEETLD</sequence>
<feature type="transmembrane region" description="Helical" evidence="2">
    <location>
        <begin position="224"/>
        <end position="243"/>
    </location>
</feature>
<dbReference type="AlphaFoldDB" id="A0A4V1AIN2"/>
<keyword evidence="5" id="KW-1185">Reference proteome</keyword>
<dbReference type="RefSeq" id="WP_133363173.1">
    <property type="nucleotide sequence ID" value="NZ_CP037940.1"/>
</dbReference>
<proteinExistence type="predicted"/>
<evidence type="ECO:0000259" key="3">
    <source>
        <dbReference type="Pfam" id="PF06458"/>
    </source>
</evidence>
<dbReference type="Pfam" id="PF06458">
    <property type="entry name" value="MucBP"/>
    <property type="match status" value="2"/>
</dbReference>
<gene>
    <name evidence="4" type="ORF">EQG49_06310</name>
</gene>
<feature type="domain" description="MucBP" evidence="3">
    <location>
        <begin position="572"/>
        <end position="622"/>
    </location>
</feature>
<feature type="domain" description="MucBP" evidence="3">
    <location>
        <begin position="494"/>
        <end position="531"/>
    </location>
</feature>
<keyword evidence="2" id="KW-0472">Membrane</keyword>
<evidence type="ECO:0000313" key="4">
    <source>
        <dbReference type="EMBL" id="QBO36095.1"/>
    </source>
</evidence>
<reference evidence="5" key="1">
    <citation type="submission" date="2019-03" db="EMBL/GenBank/DDBJ databases">
        <title>Weissella sp. 26KH-42 Genome sequencing.</title>
        <authorList>
            <person name="Heo J."/>
            <person name="Kim S.-J."/>
            <person name="Kim J.-S."/>
            <person name="Hong S.-B."/>
            <person name="Kwon S.-W."/>
        </authorList>
    </citation>
    <scope>NUCLEOTIDE SEQUENCE [LARGE SCALE GENOMIC DNA]</scope>
    <source>
        <strain evidence="5">26KH-42</strain>
    </source>
</reference>